<evidence type="ECO:0000256" key="1">
    <source>
        <dbReference type="ARBA" id="ARBA00022441"/>
    </source>
</evidence>
<evidence type="ECO:0000256" key="2">
    <source>
        <dbReference type="ARBA" id="ARBA00022737"/>
    </source>
</evidence>
<organism evidence="3">
    <name type="scientific">marine sediment metagenome</name>
    <dbReference type="NCBI Taxonomy" id="412755"/>
    <lineage>
        <taxon>unclassified sequences</taxon>
        <taxon>metagenomes</taxon>
        <taxon>ecological metagenomes</taxon>
    </lineage>
</organism>
<comment type="caution">
    <text evidence="3">The sequence shown here is derived from an EMBL/GenBank/DDBJ whole genome shotgun (WGS) entry which is preliminary data.</text>
</comment>
<proteinExistence type="predicted"/>
<dbReference type="PANTHER" id="PTHR45632">
    <property type="entry name" value="LD33804P"/>
    <property type="match status" value="1"/>
</dbReference>
<dbReference type="EMBL" id="BART01031930">
    <property type="protein sequence ID" value="GAH18093.1"/>
    <property type="molecule type" value="Genomic_DNA"/>
</dbReference>
<accession>X1FBG3</accession>
<evidence type="ECO:0008006" key="4">
    <source>
        <dbReference type="Google" id="ProtNLM"/>
    </source>
</evidence>
<name>X1FBG3_9ZZZZ</name>
<keyword evidence="1" id="KW-0880">Kelch repeat</keyword>
<dbReference type="InterPro" id="IPR015915">
    <property type="entry name" value="Kelch-typ_b-propeller"/>
</dbReference>
<feature type="non-terminal residue" evidence="3">
    <location>
        <position position="122"/>
    </location>
</feature>
<gene>
    <name evidence="3" type="ORF">S01H4_55342</name>
</gene>
<reference evidence="3" key="1">
    <citation type="journal article" date="2014" name="Front. Microbiol.">
        <title>High frequency of phylogenetically diverse reductive dehalogenase-homologous genes in deep subseafloor sedimentary metagenomes.</title>
        <authorList>
            <person name="Kawai M."/>
            <person name="Futagami T."/>
            <person name="Toyoda A."/>
            <person name="Takaki Y."/>
            <person name="Nishi S."/>
            <person name="Hori S."/>
            <person name="Arai W."/>
            <person name="Tsubouchi T."/>
            <person name="Morono Y."/>
            <person name="Uchiyama I."/>
            <person name="Ito T."/>
            <person name="Fujiyama A."/>
            <person name="Inagaki F."/>
            <person name="Takami H."/>
        </authorList>
    </citation>
    <scope>NUCLEOTIDE SEQUENCE</scope>
    <source>
        <strain evidence="3">Expedition CK06-06</strain>
    </source>
</reference>
<sequence length="122" mass="13188">MYLFGGTSNSEGSDEVLDYDYRFGDSQDLSKMNTVRYDLGYATDSSGRAYAFGGIGVLEDNEIWAGAERYDAASDTWTSIASMPQALHGLSAVGDGDGHIFVFGGSTTFDDTGILRNVYSYD</sequence>
<dbReference type="AlphaFoldDB" id="X1FBG3"/>
<dbReference type="SUPFAM" id="SSF117281">
    <property type="entry name" value="Kelch motif"/>
    <property type="match status" value="1"/>
</dbReference>
<keyword evidence="2" id="KW-0677">Repeat</keyword>
<evidence type="ECO:0000313" key="3">
    <source>
        <dbReference type="EMBL" id="GAH18093.1"/>
    </source>
</evidence>
<dbReference type="PANTHER" id="PTHR45632:SF3">
    <property type="entry name" value="KELCH-LIKE PROTEIN 32"/>
    <property type="match status" value="1"/>
</dbReference>
<dbReference type="Gene3D" id="2.120.10.80">
    <property type="entry name" value="Kelch-type beta propeller"/>
    <property type="match status" value="1"/>
</dbReference>
<protein>
    <recommendedName>
        <fullName evidence="4">Kelch repeat-containing protein</fullName>
    </recommendedName>
</protein>